<dbReference type="AlphaFoldDB" id="Q8HMZ4"/>
<reference evidence="2" key="2">
    <citation type="journal article" date="2003" name="Nucleic Acids Res.">
        <title>A comparison of three fission yeast mitochondrial genomes.</title>
        <authorList>
            <person name="Bullerwell C.E."/>
            <person name="Leigh J."/>
            <person name="Forget L."/>
            <person name="Lang B.F."/>
        </authorList>
    </citation>
    <scope>NUCLEOTIDE SEQUENCE [LARGE SCALE GENOMIC DNA]</scope>
</reference>
<dbReference type="GeneID" id="805358"/>
<dbReference type="PANTHER" id="PTHR36181">
    <property type="entry name" value="INTRON-ENCODED ENDONUCLEASE AI3-RELATED"/>
    <property type="match status" value="1"/>
</dbReference>
<dbReference type="PANTHER" id="PTHR36181:SF3">
    <property type="entry name" value="INTRON-ENCODED DNA ENDONUCLEASE AI5 BETA"/>
    <property type="match status" value="1"/>
</dbReference>
<geneLocation type="mitochondrion" evidence="2"/>
<protein>
    <submittedName>
        <fullName evidence="2">Orf307</fullName>
    </submittedName>
</protein>
<accession>Q8HMZ4</accession>
<dbReference type="SUPFAM" id="SSF55608">
    <property type="entry name" value="Homing endonucleases"/>
    <property type="match status" value="2"/>
</dbReference>
<dbReference type="Pfam" id="PF00961">
    <property type="entry name" value="LAGLIDADG_1"/>
    <property type="match status" value="2"/>
</dbReference>
<feature type="domain" description="Homing endonuclease LAGLIDADG" evidence="1">
    <location>
        <begin position="60"/>
        <end position="137"/>
    </location>
</feature>
<reference evidence="2" key="1">
    <citation type="submission" date="2002-09" db="EMBL/GenBank/DDBJ databases">
        <authorList>
            <person name="Lang F.B.F."/>
        </authorList>
    </citation>
    <scope>NUCLEOTIDE SEQUENCE</scope>
</reference>
<evidence type="ECO:0000259" key="1">
    <source>
        <dbReference type="Pfam" id="PF00961"/>
    </source>
</evidence>
<keyword evidence="2" id="KW-0496">Mitochondrion</keyword>
<name>Q8HMZ4_SCHJY</name>
<dbReference type="RefSeq" id="NP_705622.1">
    <property type="nucleotide sequence ID" value="NC_004332.1"/>
</dbReference>
<gene>
    <name evidence="2" type="primary">orf307</name>
</gene>
<proteinExistence type="predicted"/>
<dbReference type="InterPro" id="IPR027434">
    <property type="entry name" value="Homing_endonucl"/>
</dbReference>
<dbReference type="VEuPathDB" id="FungiDB:ScjafMp04"/>
<dbReference type="GO" id="GO:0005739">
    <property type="term" value="C:mitochondrion"/>
    <property type="evidence" value="ECO:0007669"/>
    <property type="project" value="UniProtKB-ARBA"/>
</dbReference>
<organism evidence="2">
    <name type="scientific">Schizosaccharomyces japonicus (strain yFS275 / FY16936)</name>
    <name type="common">Fission yeast</name>
    <dbReference type="NCBI Taxonomy" id="402676"/>
    <lineage>
        <taxon>Eukaryota</taxon>
        <taxon>Fungi</taxon>
        <taxon>Dikarya</taxon>
        <taxon>Ascomycota</taxon>
        <taxon>Taphrinomycotina</taxon>
        <taxon>Schizosaccharomycetes</taxon>
        <taxon>Schizosaccharomycetales</taxon>
        <taxon>Schizosaccharomycetaceae</taxon>
        <taxon>Schizosaccharomyces</taxon>
    </lineage>
</organism>
<dbReference type="EMBL" id="AF547983">
    <property type="protein sequence ID" value="AAN37915.1"/>
    <property type="molecule type" value="Genomic_DNA"/>
</dbReference>
<sequence>MKNMKLQINSLNNQIRLLRTCNFVQHELIIRSEMKRLGFKPAKLPKLILPKNDIEFGHYLAGLIDGDGHFSSRFSICFNIADSHLAYYLQRRLGFGYVYKVKDKNAVNFTVSDRLGIEIVISLINGKFRTESKFKQLTRLLEAPKFNRFSKTIKLSLNKGTSPKDFDNYWLAGFSDADASFQIKLVKRSASRTEVRLNYQVDQKTDYLLCMIKNLFGGYVGHRGSQNTAYYGSTSYTSADKVVKYFDHYHMLSTKFINYLQWRKVYTLIKTHQHLTPKGLKRIQKIKSIMNSQNKYYCLLMDSINDL</sequence>
<dbReference type="GO" id="GO:0004519">
    <property type="term" value="F:endonuclease activity"/>
    <property type="evidence" value="ECO:0007669"/>
    <property type="project" value="InterPro"/>
</dbReference>
<dbReference type="InterPro" id="IPR051289">
    <property type="entry name" value="LAGLIDADG_Endonuclease"/>
</dbReference>
<dbReference type="Gene3D" id="3.10.28.10">
    <property type="entry name" value="Homing endonucleases"/>
    <property type="match status" value="2"/>
</dbReference>
<feature type="domain" description="Homing endonuclease LAGLIDADG" evidence="1">
    <location>
        <begin position="171"/>
        <end position="266"/>
    </location>
</feature>
<evidence type="ECO:0000313" key="2">
    <source>
        <dbReference type="EMBL" id="AAN37915.1"/>
    </source>
</evidence>
<dbReference type="InterPro" id="IPR004860">
    <property type="entry name" value="LAGLIDADG_dom"/>
</dbReference>